<dbReference type="SUPFAM" id="SSF53850">
    <property type="entry name" value="Periplasmic binding protein-like II"/>
    <property type="match status" value="1"/>
</dbReference>
<dbReference type="FunFam" id="1.10.10.10:FF:000001">
    <property type="entry name" value="LysR family transcriptional regulator"/>
    <property type="match status" value="1"/>
</dbReference>
<keyword evidence="4" id="KW-0804">Transcription</keyword>
<evidence type="ECO:0000313" key="6">
    <source>
        <dbReference type="EMBL" id="GGJ84108.1"/>
    </source>
</evidence>
<comment type="caution">
    <text evidence="6">The sequence shown here is derived from an EMBL/GenBank/DDBJ whole genome shotgun (WGS) entry which is preliminary data.</text>
</comment>
<reference evidence="6" key="2">
    <citation type="submission" date="2020-09" db="EMBL/GenBank/DDBJ databases">
        <authorList>
            <person name="Sun Q."/>
            <person name="Ohkuma M."/>
        </authorList>
    </citation>
    <scope>NUCLEOTIDE SEQUENCE</scope>
    <source>
        <strain evidence="6">JCM 30078</strain>
    </source>
</reference>
<dbReference type="Proteomes" id="UP000635983">
    <property type="component" value="Unassembled WGS sequence"/>
</dbReference>
<gene>
    <name evidence="6" type="ORF">GCM10009304_07590</name>
</gene>
<dbReference type="InterPro" id="IPR036390">
    <property type="entry name" value="WH_DNA-bd_sf"/>
</dbReference>
<name>A0A917PME7_9PSED</name>
<dbReference type="InterPro" id="IPR036388">
    <property type="entry name" value="WH-like_DNA-bd_sf"/>
</dbReference>
<dbReference type="Gene3D" id="1.10.10.10">
    <property type="entry name" value="Winged helix-like DNA-binding domain superfamily/Winged helix DNA-binding domain"/>
    <property type="match status" value="1"/>
</dbReference>
<sequence length="289" mass="32884">MELIWLEDLVAIAEHGSFSRAAESRHVTQPAFSRRIRAMETWIGTALFERTPQGAVPTEAGRHVLAGARDMARRLHQIRSEAQEIAGKSSRTLRFAATHSLSFIFFPRWIREIERNAPLEAVRLLSDNMQECERLLEHGQAQFLLGYHHPDVAPSLPDNQFTSRVIGTDLVLPLCATQWTMPANAIPYLGYSPESGLGRIIESTLSSDRERLMLERRFESHLATVLMSMALESKGIAWLPLSLAEQELRDGRLCRALDESWDVPVQIRIMRARTRLSPFAEAFWERLNT</sequence>
<dbReference type="PROSITE" id="PS50931">
    <property type="entry name" value="HTH_LYSR"/>
    <property type="match status" value="1"/>
</dbReference>
<comment type="similarity">
    <text evidence="1">Belongs to the LysR transcriptional regulatory family.</text>
</comment>
<dbReference type="AlphaFoldDB" id="A0A917PME7"/>
<evidence type="ECO:0000256" key="2">
    <source>
        <dbReference type="ARBA" id="ARBA00023015"/>
    </source>
</evidence>
<evidence type="ECO:0000259" key="5">
    <source>
        <dbReference type="PROSITE" id="PS50931"/>
    </source>
</evidence>
<dbReference type="InterPro" id="IPR005119">
    <property type="entry name" value="LysR_subst-bd"/>
</dbReference>
<keyword evidence="2" id="KW-0805">Transcription regulation</keyword>
<dbReference type="Pfam" id="PF03466">
    <property type="entry name" value="LysR_substrate"/>
    <property type="match status" value="1"/>
</dbReference>
<evidence type="ECO:0000313" key="7">
    <source>
        <dbReference type="Proteomes" id="UP000635983"/>
    </source>
</evidence>
<dbReference type="CDD" id="cd05466">
    <property type="entry name" value="PBP2_LTTR_substrate"/>
    <property type="match status" value="1"/>
</dbReference>
<dbReference type="PANTHER" id="PTHR30126">
    <property type="entry name" value="HTH-TYPE TRANSCRIPTIONAL REGULATOR"/>
    <property type="match status" value="1"/>
</dbReference>
<dbReference type="PANTHER" id="PTHR30126:SF2">
    <property type="entry name" value="HTH-TYPE TRANSCRIPTIONAL REGULATOR YJIE"/>
    <property type="match status" value="1"/>
</dbReference>
<dbReference type="Pfam" id="PF00126">
    <property type="entry name" value="HTH_1"/>
    <property type="match status" value="1"/>
</dbReference>
<dbReference type="PRINTS" id="PR00039">
    <property type="entry name" value="HTHLYSR"/>
</dbReference>
<feature type="domain" description="HTH lysR-type" evidence="5">
    <location>
        <begin position="1"/>
        <end position="58"/>
    </location>
</feature>
<dbReference type="InterPro" id="IPR000847">
    <property type="entry name" value="LysR_HTH_N"/>
</dbReference>
<reference evidence="6" key="1">
    <citation type="journal article" date="2014" name="Int. J. Syst. Evol. Microbiol.">
        <title>Complete genome sequence of Corynebacterium casei LMG S-19264T (=DSM 44701T), isolated from a smear-ripened cheese.</title>
        <authorList>
            <consortium name="US DOE Joint Genome Institute (JGI-PGF)"/>
            <person name="Walter F."/>
            <person name="Albersmeier A."/>
            <person name="Kalinowski J."/>
            <person name="Ruckert C."/>
        </authorList>
    </citation>
    <scope>NUCLEOTIDE SEQUENCE</scope>
    <source>
        <strain evidence="6">JCM 30078</strain>
    </source>
</reference>
<dbReference type="SUPFAM" id="SSF46785">
    <property type="entry name" value="Winged helix' DNA-binding domain"/>
    <property type="match status" value="1"/>
</dbReference>
<organism evidence="6 7">
    <name type="scientific">Pseudomonas matsuisoli</name>
    <dbReference type="NCBI Taxonomy" id="1515666"/>
    <lineage>
        <taxon>Bacteria</taxon>
        <taxon>Pseudomonadati</taxon>
        <taxon>Pseudomonadota</taxon>
        <taxon>Gammaproteobacteria</taxon>
        <taxon>Pseudomonadales</taxon>
        <taxon>Pseudomonadaceae</taxon>
        <taxon>Pseudomonas</taxon>
    </lineage>
</organism>
<dbReference type="GO" id="GO:0000976">
    <property type="term" value="F:transcription cis-regulatory region binding"/>
    <property type="evidence" value="ECO:0007669"/>
    <property type="project" value="TreeGrafter"/>
</dbReference>
<keyword evidence="3" id="KW-0238">DNA-binding</keyword>
<proteinExistence type="inferred from homology"/>
<evidence type="ECO:0000256" key="3">
    <source>
        <dbReference type="ARBA" id="ARBA00023125"/>
    </source>
</evidence>
<protein>
    <submittedName>
        <fullName evidence="6">LysR family transcriptional regulator</fullName>
    </submittedName>
</protein>
<keyword evidence="7" id="KW-1185">Reference proteome</keyword>
<accession>A0A917PME7</accession>
<evidence type="ECO:0000256" key="4">
    <source>
        <dbReference type="ARBA" id="ARBA00023163"/>
    </source>
</evidence>
<evidence type="ECO:0000256" key="1">
    <source>
        <dbReference type="ARBA" id="ARBA00009437"/>
    </source>
</evidence>
<dbReference type="RefSeq" id="WP_188981835.1">
    <property type="nucleotide sequence ID" value="NZ_BMPO01000002.1"/>
</dbReference>
<dbReference type="EMBL" id="BMPO01000002">
    <property type="protein sequence ID" value="GGJ84108.1"/>
    <property type="molecule type" value="Genomic_DNA"/>
</dbReference>
<dbReference type="GO" id="GO:0003700">
    <property type="term" value="F:DNA-binding transcription factor activity"/>
    <property type="evidence" value="ECO:0007669"/>
    <property type="project" value="InterPro"/>
</dbReference>
<dbReference type="Gene3D" id="3.40.190.10">
    <property type="entry name" value="Periplasmic binding protein-like II"/>
    <property type="match status" value="3"/>
</dbReference>